<feature type="domain" description="SpaA-like prealbumin fold" evidence="1">
    <location>
        <begin position="41"/>
        <end position="135"/>
    </location>
</feature>
<dbReference type="OrthoDB" id="3169232at2"/>
<dbReference type="STRING" id="1393034.HMPREF3192_00953"/>
<feature type="non-terminal residue" evidence="3">
    <location>
        <position position="1"/>
    </location>
</feature>
<proteinExistence type="predicted"/>
<keyword evidence="4" id="KW-1185">Reference proteome</keyword>
<dbReference type="Proteomes" id="UP000070675">
    <property type="component" value="Unassembled WGS sequence"/>
</dbReference>
<dbReference type="Gene3D" id="2.60.40.3930">
    <property type="match status" value="2"/>
</dbReference>
<feature type="domain" description="T-Q ester bond containing" evidence="2">
    <location>
        <begin position="536"/>
        <end position="586"/>
    </location>
</feature>
<dbReference type="Pfam" id="PF18202">
    <property type="entry name" value="TQ"/>
    <property type="match status" value="2"/>
</dbReference>
<comment type="caution">
    <text evidence="3">The sequence shown here is derived from an EMBL/GenBank/DDBJ whole genome shotgun (WGS) entry which is preliminary data.</text>
</comment>
<gene>
    <name evidence="3" type="ORF">HMPREF3192_00953</name>
</gene>
<dbReference type="Gene3D" id="2.60.40.10">
    <property type="entry name" value="Immunoglobulins"/>
    <property type="match status" value="2"/>
</dbReference>
<protein>
    <submittedName>
        <fullName evidence="3">Cna protein B-type domain protein</fullName>
    </submittedName>
</protein>
<dbReference type="InterPro" id="IPR013783">
    <property type="entry name" value="Ig-like_fold"/>
</dbReference>
<organism evidence="3 4">
    <name type="scientific">Atopobium deltae</name>
    <dbReference type="NCBI Taxonomy" id="1393034"/>
    <lineage>
        <taxon>Bacteria</taxon>
        <taxon>Bacillati</taxon>
        <taxon>Actinomycetota</taxon>
        <taxon>Coriobacteriia</taxon>
        <taxon>Coriobacteriales</taxon>
        <taxon>Atopobiaceae</taxon>
        <taxon>Atopobium</taxon>
    </lineage>
</organism>
<evidence type="ECO:0000313" key="3">
    <source>
        <dbReference type="EMBL" id="KXB34219.1"/>
    </source>
</evidence>
<dbReference type="NCBIfam" id="NF033903">
    <property type="entry name" value="VaFE_rpt"/>
    <property type="match status" value="2"/>
</dbReference>
<evidence type="ECO:0000313" key="4">
    <source>
        <dbReference type="Proteomes" id="UP000070675"/>
    </source>
</evidence>
<feature type="domain" description="T-Q ester bond containing" evidence="2">
    <location>
        <begin position="414"/>
        <end position="533"/>
    </location>
</feature>
<dbReference type="GO" id="GO:0005975">
    <property type="term" value="P:carbohydrate metabolic process"/>
    <property type="evidence" value="ECO:0007669"/>
    <property type="project" value="UniProtKB-ARBA"/>
</dbReference>
<reference evidence="4" key="1">
    <citation type="submission" date="2016-01" db="EMBL/GenBank/DDBJ databases">
        <authorList>
            <person name="Mitreva M."/>
            <person name="Pepin K.H."/>
            <person name="Mihindukulasuriya K.A."/>
            <person name="Fulton R."/>
            <person name="Fronick C."/>
            <person name="O'Laughlin M."/>
            <person name="Miner T."/>
            <person name="Herter B."/>
            <person name="Rosa B.A."/>
            <person name="Cordes M."/>
            <person name="Tomlinson C."/>
            <person name="Wollam A."/>
            <person name="Palsikar V.B."/>
            <person name="Mardis E.R."/>
            <person name="Wilson R.K."/>
        </authorList>
    </citation>
    <scope>NUCLEOTIDE SEQUENCE [LARGE SCALE GENOMIC DNA]</scope>
    <source>
        <strain evidence="4">DNF00019</strain>
    </source>
</reference>
<sequence>WKKLDNWDSKLYQQLDPNSTNRPILEQVIRGSVEVHKLDRELEKSNSQGDGSLENITYNIINKNKNSVVIDGKTARPEEVCATITTLKTSDGYVAKTAPKTLPYGSYELVEATSNESYLNDGFKQSFTIEHDNQHIVFDGNASSKDTVVRGGVKLAKVDRELMKHLPLGAATLEGTEFSVVNSSKSSVWVNDTLYEPGQVVAKLYADKTGVVTTPPNLLPYGTYTITETKAPKGYLLNTTYSKVVQVRENGKIYDLSGEDTSVADQVVRGDFRFTKKDDNNSRPMAHIVFRLTSKTTGESHIVVSDANGEVNTTNAYEPHNNATNANDKAVSAEGKVDESKLVDHAGVWFSGRTDTQTTVNNRLGALPYDTYVVEELATSTNTHKKLVKFEVSITRPAFTVDMDSVVNKDDAVIETELLSEQLTHTAAVAPTQTLVDTLSAEQLTRGETYTLVGKLVDKSTGEVLVDADGKEISATKTFTAKKTTHEVKLTFKLDTSKLQGKSIVAFEYLYDAAGKLITQETDLENTKQTVSVPGKLETLALATESATHFVRADKNQTVSDKVSYKNLVAGETYTLEATLMDKSTGKAF</sequence>
<feature type="non-terminal residue" evidence="3">
    <location>
        <position position="589"/>
    </location>
</feature>
<dbReference type="InterPro" id="IPR041033">
    <property type="entry name" value="SpaA_PFL_dom_1"/>
</dbReference>
<evidence type="ECO:0000259" key="2">
    <source>
        <dbReference type="Pfam" id="PF18202"/>
    </source>
</evidence>
<accession>A0A133XTH0</accession>
<feature type="domain" description="SpaA-like prealbumin fold" evidence="1">
    <location>
        <begin position="171"/>
        <end position="258"/>
    </location>
</feature>
<dbReference type="AlphaFoldDB" id="A0A133XTH0"/>
<name>A0A133XTH0_9ACTN</name>
<dbReference type="Pfam" id="PF17802">
    <property type="entry name" value="SpaA"/>
    <property type="match status" value="2"/>
</dbReference>
<evidence type="ECO:0000259" key="1">
    <source>
        <dbReference type="Pfam" id="PF17802"/>
    </source>
</evidence>
<dbReference type="InterPro" id="IPR041100">
    <property type="entry name" value="TQ"/>
</dbReference>
<dbReference type="EMBL" id="LSCR01000021">
    <property type="protein sequence ID" value="KXB34219.1"/>
    <property type="molecule type" value="Genomic_DNA"/>
</dbReference>
<dbReference type="RefSeq" id="WP_156422863.1">
    <property type="nucleotide sequence ID" value="NZ_KQ959501.1"/>
</dbReference>